<dbReference type="Pfam" id="PF26412">
    <property type="entry name" value="BrxE"/>
    <property type="match status" value="1"/>
</dbReference>
<protein>
    <submittedName>
        <fullName evidence="1">BREX-6 system BrxE protein</fullName>
    </submittedName>
</protein>
<dbReference type="InterPro" id="IPR058690">
    <property type="entry name" value="BrxE"/>
</dbReference>
<dbReference type="RefSeq" id="WP_146960877.1">
    <property type="nucleotide sequence ID" value="NZ_CP042467.1"/>
</dbReference>
<evidence type="ECO:0000313" key="1">
    <source>
        <dbReference type="EMBL" id="QED28446.1"/>
    </source>
</evidence>
<organism evidence="1 2">
    <name type="scientific">Microvenator marinus</name>
    <dbReference type="NCBI Taxonomy" id="2600177"/>
    <lineage>
        <taxon>Bacteria</taxon>
        <taxon>Deltaproteobacteria</taxon>
        <taxon>Bradymonadales</taxon>
        <taxon>Microvenatoraceae</taxon>
        <taxon>Microvenator</taxon>
    </lineage>
</organism>
<evidence type="ECO:0000313" key="2">
    <source>
        <dbReference type="Proteomes" id="UP000321595"/>
    </source>
</evidence>
<dbReference type="KEGG" id="bbae:FRD01_14620"/>
<reference evidence="1 2" key="1">
    <citation type="submission" date="2019-08" db="EMBL/GenBank/DDBJ databases">
        <authorList>
            <person name="Liang Q."/>
        </authorList>
    </citation>
    <scope>NUCLEOTIDE SEQUENCE [LARGE SCALE GENOMIC DNA]</scope>
    <source>
        <strain evidence="1 2">V1718</strain>
    </source>
</reference>
<proteinExistence type="predicted"/>
<dbReference type="NCBIfam" id="NF033447">
    <property type="entry name" value="BrxE_fam"/>
    <property type="match status" value="1"/>
</dbReference>
<keyword evidence="2" id="KW-1185">Reference proteome</keyword>
<accession>A0A5B8XXS5</accession>
<dbReference type="AlphaFoldDB" id="A0A5B8XXS5"/>
<name>A0A5B8XXS5_9DELT</name>
<dbReference type="NCBIfam" id="NF033448">
    <property type="entry name" value="BREX_6_BrxE"/>
    <property type="match status" value="1"/>
</dbReference>
<sequence>MVHTGVNVQTDGLLSDEAADAILGLQFIIAWAGEGGEEKRLNWWRTDLVSEFGGIDLFQRLLPNTWEWAVLQAVREAARRTDQKIAARAQVPDRTISLFNLGFEIDELLEERLQVHKRSEIRPGQALNLEVMGEPGSSWKEDRFLDWLSGFEKVEFSPSPAGRLLKREASSPEILAKALVACLAPLSDEYPRPHIRR</sequence>
<dbReference type="EMBL" id="CP042467">
    <property type="protein sequence ID" value="QED28446.1"/>
    <property type="molecule type" value="Genomic_DNA"/>
</dbReference>
<gene>
    <name evidence="1" type="primary">brxE</name>
    <name evidence="1" type="ORF">FRD01_14620</name>
</gene>
<dbReference type="OrthoDB" id="516356at2"/>
<dbReference type="Proteomes" id="UP000321595">
    <property type="component" value="Chromosome"/>
</dbReference>